<evidence type="ECO:0000256" key="1">
    <source>
        <dbReference type="SAM" id="SignalP"/>
    </source>
</evidence>
<dbReference type="Proteomes" id="UP000321532">
    <property type="component" value="Unassembled WGS sequence"/>
</dbReference>
<dbReference type="EMBL" id="BJYS01000005">
    <property type="protein sequence ID" value="GEO03298.1"/>
    <property type="molecule type" value="Genomic_DNA"/>
</dbReference>
<dbReference type="AlphaFoldDB" id="A0A512AUB4"/>
<feature type="signal peptide" evidence="1">
    <location>
        <begin position="1"/>
        <end position="20"/>
    </location>
</feature>
<feature type="domain" description="7(1) septoil knot" evidence="2">
    <location>
        <begin position="39"/>
        <end position="127"/>
    </location>
</feature>
<name>A0A512AUB4_9BACT</name>
<protein>
    <recommendedName>
        <fullName evidence="2">7(1) septoil knot domain-containing protein</fullName>
    </recommendedName>
</protein>
<comment type="caution">
    <text evidence="3">The sequence shown here is derived from an EMBL/GenBank/DDBJ whole genome shotgun (WGS) entry which is preliminary data.</text>
</comment>
<keyword evidence="4" id="KW-1185">Reference proteome</keyword>
<evidence type="ECO:0000313" key="4">
    <source>
        <dbReference type="Proteomes" id="UP000321532"/>
    </source>
</evidence>
<reference evidence="3 4" key="1">
    <citation type="submission" date="2019-07" db="EMBL/GenBank/DDBJ databases">
        <title>Whole genome shotgun sequence of Adhaeribacter aerolatus NBRC 106133.</title>
        <authorList>
            <person name="Hosoyama A."/>
            <person name="Uohara A."/>
            <person name="Ohji S."/>
            <person name="Ichikawa N."/>
        </authorList>
    </citation>
    <scope>NUCLEOTIDE SEQUENCE [LARGE SCALE GENOMIC DNA]</scope>
    <source>
        <strain evidence="3 4">NBRC 106133</strain>
    </source>
</reference>
<evidence type="ECO:0000259" key="2">
    <source>
        <dbReference type="Pfam" id="PF19647"/>
    </source>
</evidence>
<keyword evidence="1" id="KW-0732">Signal</keyword>
<gene>
    <name evidence="3" type="ORF">AAE02nite_09620</name>
</gene>
<feature type="chain" id="PRO_5022188662" description="7(1) septoil knot domain-containing protein" evidence="1">
    <location>
        <begin position="21"/>
        <end position="128"/>
    </location>
</feature>
<organism evidence="3 4">
    <name type="scientific">Adhaeribacter aerolatus</name>
    <dbReference type="NCBI Taxonomy" id="670289"/>
    <lineage>
        <taxon>Bacteria</taxon>
        <taxon>Pseudomonadati</taxon>
        <taxon>Bacteroidota</taxon>
        <taxon>Cytophagia</taxon>
        <taxon>Cytophagales</taxon>
        <taxon>Hymenobacteraceae</taxon>
        <taxon>Adhaeribacter</taxon>
    </lineage>
</organism>
<accession>A0A512AUB4</accession>
<evidence type="ECO:0000313" key="3">
    <source>
        <dbReference type="EMBL" id="GEO03298.1"/>
    </source>
</evidence>
<dbReference type="RefSeq" id="WP_246150799.1">
    <property type="nucleotide sequence ID" value="NZ_BJYS01000005.1"/>
</dbReference>
<proteinExistence type="predicted"/>
<sequence>MLYFLPLFFFLLGLGSPAGSTVGKPETIPIVAPREPEICRMFGSIYLTADPKQKNYARFTVYIDTEDTYADLLVFRENNKLFADAPGLWYITTSRNFADHVLFITTNRAFADFTIHYTKARTFAGCRK</sequence>
<dbReference type="InterPro" id="IPR046148">
    <property type="entry name" value="Septknot"/>
</dbReference>
<dbReference type="Pfam" id="PF19647">
    <property type="entry name" value="Septknot"/>
    <property type="match status" value="1"/>
</dbReference>